<feature type="transmembrane region" description="Helical" evidence="1">
    <location>
        <begin position="230"/>
        <end position="248"/>
    </location>
</feature>
<feature type="transmembrane region" description="Helical" evidence="1">
    <location>
        <begin position="34"/>
        <end position="56"/>
    </location>
</feature>
<dbReference type="Pfam" id="PF04657">
    <property type="entry name" value="DMT_YdcZ"/>
    <property type="match status" value="2"/>
</dbReference>
<gene>
    <name evidence="2" type="ORF">B5808_14385</name>
</gene>
<feature type="transmembrane region" description="Helical" evidence="1">
    <location>
        <begin position="160"/>
        <end position="177"/>
    </location>
</feature>
<keyword evidence="1" id="KW-0812">Transmembrane</keyword>
<feature type="transmembrane region" description="Helical" evidence="1">
    <location>
        <begin position="77"/>
        <end position="96"/>
    </location>
</feature>
<proteinExistence type="predicted"/>
<dbReference type="InterPro" id="IPR006750">
    <property type="entry name" value="YdcZ"/>
</dbReference>
<feature type="transmembrane region" description="Helical" evidence="1">
    <location>
        <begin position="197"/>
        <end position="218"/>
    </location>
</feature>
<keyword evidence="1" id="KW-1133">Transmembrane helix</keyword>
<feature type="transmembrane region" description="Helical" evidence="1">
    <location>
        <begin position="255"/>
        <end position="273"/>
    </location>
</feature>
<evidence type="ECO:0000313" key="2">
    <source>
        <dbReference type="EMBL" id="ARJ07412.1"/>
    </source>
</evidence>
<dbReference type="AlphaFoldDB" id="A0A1X9LSL4"/>
<sequence length="311" mass="31651">MPLWLAVVIAFVCGALMATQSRVNGELGTRLGDGFSASVLSFGSGLVIVTVILLLMPSGRRGLRRIAPAVREGRLPVWPLFGGLSGAFFVLTQSIASVAVGISVFTIAFVGGLTASGLLVDRLGLGPGGRRPITTRRALGAALAVAAVVWSVSAHIRVDIPVWLLLLPLIAGFVNAIQQGGNGRLGAAVGSGVTSTFVNFVMGTAGLVIALVIHAAVAGTGLPTAYPGDWWLYTGGVLGVAFIFGLATAVRVTGVLILGLCTVAGQLTGALVLDLALPGVAPLDWTTPAAILVVVLGVAIATIPARRRTPR</sequence>
<keyword evidence="3" id="KW-1185">Reference proteome</keyword>
<organism evidence="2 3">
    <name type="scientific">Cnuibacter physcomitrellae</name>
    <dbReference type="NCBI Taxonomy" id="1619308"/>
    <lineage>
        <taxon>Bacteria</taxon>
        <taxon>Bacillati</taxon>
        <taxon>Actinomycetota</taxon>
        <taxon>Actinomycetes</taxon>
        <taxon>Micrococcales</taxon>
        <taxon>Microbacteriaceae</taxon>
        <taxon>Cnuibacter</taxon>
    </lineage>
</organism>
<evidence type="ECO:0008006" key="4">
    <source>
        <dbReference type="Google" id="ProtNLM"/>
    </source>
</evidence>
<evidence type="ECO:0000256" key="1">
    <source>
        <dbReference type="SAM" id="Phobius"/>
    </source>
</evidence>
<accession>A0A1X9LSL4</accession>
<feature type="transmembrane region" description="Helical" evidence="1">
    <location>
        <begin position="137"/>
        <end position="154"/>
    </location>
</feature>
<dbReference type="Proteomes" id="UP000192775">
    <property type="component" value="Chromosome"/>
</dbReference>
<protein>
    <recommendedName>
        <fullName evidence="4">EamA-like transporter family protein</fullName>
    </recommendedName>
</protein>
<evidence type="ECO:0000313" key="3">
    <source>
        <dbReference type="Proteomes" id="UP000192775"/>
    </source>
</evidence>
<keyword evidence="1" id="KW-0472">Membrane</keyword>
<dbReference type="GO" id="GO:0005886">
    <property type="term" value="C:plasma membrane"/>
    <property type="evidence" value="ECO:0007669"/>
    <property type="project" value="TreeGrafter"/>
</dbReference>
<feature type="transmembrane region" description="Helical" evidence="1">
    <location>
        <begin position="285"/>
        <end position="305"/>
    </location>
</feature>
<dbReference type="EMBL" id="CP020715">
    <property type="protein sequence ID" value="ARJ07412.1"/>
    <property type="molecule type" value="Genomic_DNA"/>
</dbReference>
<reference evidence="2 3" key="1">
    <citation type="submission" date="2017-04" db="EMBL/GenBank/DDBJ databases">
        <authorList>
            <person name="Afonso C.L."/>
            <person name="Miller P.J."/>
            <person name="Scott M.A."/>
            <person name="Spackman E."/>
            <person name="Goraichik I."/>
            <person name="Dimitrov K.M."/>
            <person name="Suarez D.L."/>
            <person name="Swayne D.E."/>
        </authorList>
    </citation>
    <scope>NUCLEOTIDE SEQUENCE [LARGE SCALE GENOMIC DNA]</scope>
    <source>
        <strain evidence="3">XA(T)</strain>
    </source>
</reference>
<feature type="transmembrane region" description="Helical" evidence="1">
    <location>
        <begin position="102"/>
        <end position="125"/>
    </location>
</feature>
<dbReference type="PANTHER" id="PTHR34821">
    <property type="entry name" value="INNER MEMBRANE PROTEIN YDCZ"/>
    <property type="match status" value="1"/>
</dbReference>
<dbReference type="PANTHER" id="PTHR34821:SF2">
    <property type="entry name" value="INNER MEMBRANE PROTEIN YDCZ"/>
    <property type="match status" value="1"/>
</dbReference>
<dbReference type="STRING" id="1619308.B5808_14385"/>
<dbReference type="KEGG" id="cphy:B5808_14385"/>
<name>A0A1X9LSL4_9MICO</name>